<comment type="similarity">
    <text evidence="2">Belongs to the PC-esterase family. TBL subfamily.</text>
</comment>
<keyword evidence="11" id="KW-1185">Reference proteome</keyword>
<feature type="domain" description="Trichome birefringence-like N-terminal" evidence="9">
    <location>
        <begin position="214"/>
        <end position="264"/>
    </location>
</feature>
<dbReference type="Pfam" id="PF13839">
    <property type="entry name" value="PC-Esterase"/>
    <property type="match status" value="1"/>
</dbReference>
<evidence type="ECO:0000256" key="1">
    <source>
        <dbReference type="ARBA" id="ARBA00004167"/>
    </source>
</evidence>
<evidence type="ECO:0000313" key="10">
    <source>
        <dbReference type="EMBL" id="CAK7348430.1"/>
    </source>
</evidence>
<evidence type="ECO:0000313" key="11">
    <source>
        <dbReference type="Proteomes" id="UP001314170"/>
    </source>
</evidence>
<dbReference type="EMBL" id="CAWUPB010001173">
    <property type="protein sequence ID" value="CAK7348430.1"/>
    <property type="molecule type" value="Genomic_DNA"/>
</dbReference>
<feature type="region of interest" description="Disordered" evidence="7">
    <location>
        <begin position="126"/>
        <end position="173"/>
    </location>
</feature>
<gene>
    <name evidence="10" type="ORF">DCAF_LOCUS21128</name>
</gene>
<dbReference type="Proteomes" id="UP001314170">
    <property type="component" value="Unassembled WGS sequence"/>
</dbReference>
<dbReference type="PANTHER" id="PTHR32285:SF19">
    <property type="entry name" value="PROTEIN TRICHOME BIREFRINGENCE-LIKE 6"/>
    <property type="match status" value="1"/>
</dbReference>
<dbReference type="PANTHER" id="PTHR32285">
    <property type="entry name" value="PROTEIN TRICHOME BIREFRINGENCE-LIKE 9-RELATED"/>
    <property type="match status" value="1"/>
</dbReference>
<reference evidence="10 11" key="1">
    <citation type="submission" date="2024-01" db="EMBL/GenBank/DDBJ databases">
        <authorList>
            <person name="Waweru B."/>
        </authorList>
    </citation>
    <scope>NUCLEOTIDE SEQUENCE [LARGE SCALE GENOMIC DNA]</scope>
</reference>
<dbReference type="AlphaFoldDB" id="A0AAV1SAX6"/>
<evidence type="ECO:0000256" key="4">
    <source>
        <dbReference type="ARBA" id="ARBA00022968"/>
    </source>
</evidence>
<evidence type="ECO:0000256" key="2">
    <source>
        <dbReference type="ARBA" id="ARBA00007727"/>
    </source>
</evidence>
<dbReference type="GO" id="GO:0016413">
    <property type="term" value="F:O-acetyltransferase activity"/>
    <property type="evidence" value="ECO:0007669"/>
    <property type="project" value="InterPro"/>
</dbReference>
<dbReference type="InterPro" id="IPR026057">
    <property type="entry name" value="TBL_C"/>
</dbReference>
<dbReference type="GO" id="GO:0005794">
    <property type="term" value="C:Golgi apparatus"/>
    <property type="evidence" value="ECO:0007669"/>
    <property type="project" value="TreeGrafter"/>
</dbReference>
<feature type="compositionally biased region" description="Basic and acidic residues" evidence="7">
    <location>
        <begin position="101"/>
        <end position="115"/>
    </location>
</feature>
<keyword evidence="4" id="KW-0735">Signal-anchor</keyword>
<dbReference type="Pfam" id="PF14416">
    <property type="entry name" value="PMR5N"/>
    <property type="match status" value="1"/>
</dbReference>
<accession>A0AAV1SAX6</accession>
<evidence type="ECO:0000256" key="6">
    <source>
        <dbReference type="ARBA" id="ARBA00023136"/>
    </source>
</evidence>
<evidence type="ECO:0008006" key="12">
    <source>
        <dbReference type="Google" id="ProtNLM"/>
    </source>
</evidence>
<name>A0AAV1SAX6_9ROSI</name>
<evidence type="ECO:0000256" key="7">
    <source>
        <dbReference type="SAM" id="MobiDB-lite"/>
    </source>
</evidence>
<dbReference type="GO" id="GO:0016020">
    <property type="term" value="C:membrane"/>
    <property type="evidence" value="ECO:0007669"/>
    <property type="project" value="UniProtKB-SubCell"/>
</dbReference>
<keyword evidence="3" id="KW-0812">Transmembrane</keyword>
<feature type="region of interest" description="Disordered" evidence="7">
    <location>
        <begin position="101"/>
        <end position="120"/>
    </location>
</feature>
<evidence type="ECO:0000256" key="3">
    <source>
        <dbReference type="ARBA" id="ARBA00022692"/>
    </source>
</evidence>
<keyword evidence="5" id="KW-1133">Transmembrane helix</keyword>
<dbReference type="InterPro" id="IPR029962">
    <property type="entry name" value="TBL"/>
</dbReference>
<keyword evidence="6" id="KW-0472">Membrane</keyword>
<comment type="caution">
    <text evidence="10">The sequence shown here is derived from an EMBL/GenBank/DDBJ whole genome shotgun (WGS) entry which is preliminary data.</text>
</comment>
<proteinExistence type="inferred from homology"/>
<dbReference type="InterPro" id="IPR025846">
    <property type="entry name" value="TBL_N"/>
</dbReference>
<evidence type="ECO:0000259" key="8">
    <source>
        <dbReference type="Pfam" id="PF13839"/>
    </source>
</evidence>
<evidence type="ECO:0000259" key="9">
    <source>
        <dbReference type="Pfam" id="PF14416"/>
    </source>
</evidence>
<comment type="subcellular location">
    <subcellularLocation>
        <location evidence="1">Membrane</location>
        <topology evidence="1">Single-pass membrane protein</topology>
    </subcellularLocation>
</comment>
<feature type="compositionally biased region" description="Basic and acidic residues" evidence="7">
    <location>
        <begin position="156"/>
        <end position="173"/>
    </location>
</feature>
<protein>
    <recommendedName>
        <fullName evidence="12">Trichome birefringence-like N-terminal domain-containing protein</fullName>
    </recommendedName>
</protein>
<feature type="domain" description="Trichome birefringence-like C-terminal" evidence="8">
    <location>
        <begin position="265"/>
        <end position="541"/>
    </location>
</feature>
<sequence length="553" mass="62733">MALADLCVRKRNSNTSNYIDRSTISAKVGLQICYDSSPSLSGCREQGQGHRGPLIVGMAPTFNGLTRNSSSTGLESSIFIDTHFRGPENTSGFASISVIKRKDNESETSGKDRDGVNGNFTTVQEISAPVSETSSFEEKKSGAISLEKTEVQSSEKIAEETRQATSQEKTETPIKEGIEKKKKGPTTVTNMKASRNERIKASRNERIKENNMRECDITKGRWVYDASYPLYSSCPSIDEGFDCVGNGRLDKDYMKWRWQPQDCNIPRFNATKMLDLIRGKRLVFVGDSINRNQWESMLCMLMEGVKDPKKVYETHGRKITKEKGNYSFKFVDYKCTVEYHVTHFLVHESKAKVGSRRVQTLRIDAIDHGTSRWRGADVLIFNTAHWWSHFKTKAGINYYQEGNQVHPQLDVSTAFRRALLTWASWVDRHVNPRKTEVFFRSSAPSHFRGGQWNSGGHCKEATHPLNETSSISYSEKDSIVEDIIKRMKTPVTFLNITSFSGFRIDGHPSIYGKRPSKRSSIQDCSHWCLPGVPDTWNEFLYFHLLSKQGGTFQ</sequence>
<evidence type="ECO:0000256" key="5">
    <source>
        <dbReference type="ARBA" id="ARBA00022989"/>
    </source>
</evidence>
<organism evidence="10 11">
    <name type="scientific">Dovyalis caffra</name>
    <dbReference type="NCBI Taxonomy" id="77055"/>
    <lineage>
        <taxon>Eukaryota</taxon>
        <taxon>Viridiplantae</taxon>
        <taxon>Streptophyta</taxon>
        <taxon>Embryophyta</taxon>
        <taxon>Tracheophyta</taxon>
        <taxon>Spermatophyta</taxon>
        <taxon>Magnoliopsida</taxon>
        <taxon>eudicotyledons</taxon>
        <taxon>Gunneridae</taxon>
        <taxon>Pentapetalae</taxon>
        <taxon>rosids</taxon>
        <taxon>fabids</taxon>
        <taxon>Malpighiales</taxon>
        <taxon>Salicaceae</taxon>
        <taxon>Flacourtieae</taxon>
        <taxon>Dovyalis</taxon>
    </lineage>
</organism>